<feature type="chain" id="PRO_5021499893" evidence="1">
    <location>
        <begin position="25"/>
        <end position="193"/>
    </location>
</feature>
<dbReference type="EMBL" id="VICE01000039">
    <property type="protein sequence ID" value="TQD49743.1"/>
    <property type="molecule type" value="Genomic_DNA"/>
</dbReference>
<organism evidence="2 3">
    <name type="scientific">Marilutibacter aestuarii</name>
    <dbReference type="NCBI Taxonomy" id="1706195"/>
    <lineage>
        <taxon>Bacteria</taxon>
        <taxon>Pseudomonadati</taxon>
        <taxon>Pseudomonadota</taxon>
        <taxon>Gammaproteobacteria</taxon>
        <taxon>Lysobacterales</taxon>
        <taxon>Lysobacteraceae</taxon>
        <taxon>Marilutibacter</taxon>
    </lineage>
</organism>
<dbReference type="RefSeq" id="WP_141517502.1">
    <property type="nucleotide sequence ID" value="NZ_VICE01000039.1"/>
</dbReference>
<keyword evidence="3" id="KW-1185">Reference proteome</keyword>
<sequence>MTPDPRKRLALAAGLLLAIPTAMAAPPHPELEAEQVNLDTASTLALGGSVSQRLAQSFTLYRKGVLSHLMVPLSCQPKATVHVTIEKTTAGAPNGSVLAYQEVPGHVFTSLPTPAVGMRLVEFEVPATLAPGQYAFTLTAKPGDCGLYAGPNGSTHGGGKGWFIADGNGPDWIELFDAGGVRDLAFQVYLRPL</sequence>
<dbReference type="AlphaFoldDB" id="A0A508ALF5"/>
<protein>
    <submittedName>
        <fullName evidence="2">Uncharacterized protein</fullName>
    </submittedName>
</protein>
<proteinExistence type="predicted"/>
<dbReference type="Proteomes" id="UP000318212">
    <property type="component" value="Unassembled WGS sequence"/>
</dbReference>
<accession>A0A508ALF5</accession>
<dbReference type="OrthoDB" id="6025529at2"/>
<name>A0A508ALF5_9GAMM</name>
<evidence type="ECO:0000256" key="1">
    <source>
        <dbReference type="SAM" id="SignalP"/>
    </source>
</evidence>
<keyword evidence="1" id="KW-0732">Signal</keyword>
<feature type="signal peptide" evidence="1">
    <location>
        <begin position="1"/>
        <end position="24"/>
    </location>
</feature>
<reference evidence="2 3" key="1">
    <citation type="submission" date="2019-06" db="EMBL/GenBank/DDBJ databases">
        <title>Lysobacter alkalisoli sp. nov. isolated from saline soil.</title>
        <authorList>
            <person name="Sun J.-Q."/>
            <person name="Xu L."/>
        </authorList>
    </citation>
    <scope>NUCLEOTIDE SEQUENCE [LARGE SCALE GENOMIC DNA]</scope>
    <source>
        <strain evidence="2 3">JCM 31130</strain>
    </source>
</reference>
<evidence type="ECO:0000313" key="3">
    <source>
        <dbReference type="Proteomes" id="UP000318212"/>
    </source>
</evidence>
<gene>
    <name evidence="2" type="ORF">FKV25_03965</name>
</gene>
<evidence type="ECO:0000313" key="2">
    <source>
        <dbReference type="EMBL" id="TQD49743.1"/>
    </source>
</evidence>
<comment type="caution">
    <text evidence="2">The sequence shown here is derived from an EMBL/GenBank/DDBJ whole genome shotgun (WGS) entry which is preliminary data.</text>
</comment>